<evidence type="ECO:0000313" key="2">
    <source>
        <dbReference type="EMBL" id="PXF46149.1"/>
    </source>
</evidence>
<gene>
    <name evidence="2" type="ORF">BWQ96_04155</name>
</gene>
<keyword evidence="3" id="KW-1185">Reference proteome</keyword>
<proteinExistence type="predicted"/>
<sequence length="235" mass="25214">MSAFVPPSFTSAFTPARGQPATASRRPSASRPARFVMADEKQPFFRNPFAAKPAQPAQPDAPSTTFIAPQPGDPGYKEPAAAKPPQQPTPLPVVADDKGAIKRGLDLLKQDVLKNAPEQVGVGRQDSSAVTMRPQAGEPGYKPAAYQTVRVSKLGISTFSDDKNYLGNVGGIDAVKKAALEVVSGEKTTKQLKAEALSKVAKTAPKKETTVYDIPDYLKPLPEDTPRKGMTWKNW</sequence>
<feature type="compositionally biased region" description="Low complexity" evidence="1">
    <location>
        <begin position="48"/>
        <end position="62"/>
    </location>
</feature>
<dbReference type="OrthoDB" id="5735at2759"/>
<dbReference type="EMBL" id="NBIV01000044">
    <property type="protein sequence ID" value="PXF46149.1"/>
    <property type="molecule type" value="Genomic_DNA"/>
</dbReference>
<dbReference type="AlphaFoldDB" id="A0A2V3IVN3"/>
<feature type="region of interest" description="Disordered" evidence="1">
    <location>
        <begin position="1"/>
        <end position="32"/>
    </location>
</feature>
<accession>A0A2V3IVN3</accession>
<organism evidence="2 3">
    <name type="scientific">Gracilariopsis chorda</name>
    <dbReference type="NCBI Taxonomy" id="448386"/>
    <lineage>
        <taxon>Eukaryota</taxon>
        <taxon>Rhodophyta</taxon>
        <taxon>Florideophyceae</taxon>
        <taxon>Rhodymeniophycidae</taxon>
        <taxon>Gracilariales</taxon>
        <taxon>Gracilariaceae</taxon>
        <taxon>Gracilariopsis</taxon>
    </lineage>
</organism>
<evidence type="ECO:0000256" key="1">
    <source>
        <dbReference type="SAM" id="MobiDB-lite"/>
    </source>
</evidence>
<feature type="compositionally biased region" description="Low complexity" evidence="1">
    <location>
        <begin position="20"/>
        <end position="32"/>
    </location>
</feature>
<evidence type="ECO:0000313" key="3">
    <source>
        <dbReference type="Proteomes" id="UP000247409"/>
    </source>
</evidence>
<feature type="region of interest" description="Disordered" evidence="1">
    <location>
        <begin position="47"/>
        <end position="94"/>
    </location>
</feature>
<comment type="caution">
    <text evidence="2">The sequence shown here is derived from an EMBL/GenBank/DDBJ whole genome shotgun (WGS) entry which is preliminary data.</text>
</comment>
<feature type="region of interest" description="Disordered" evidence="1">
    <location>
        <begin position="216"/>
        <end position="235"/>
    </location>
</feature>
<reference evidence="2 3" key="1">
    <citation type="journal article" date="2018" name="Mol. Biol. Evol.">
        <title>Analysis of the draft genome of the red seaweed Gracilariopsis chorda provides insights into genome size evolution in Rhodophyta.</title>
        <authorList>
            <person name="Lee J."/>
            <person name="Yang E.C."/>
            <person name="Graf L."/>
            <person name="Yang J.H."/>
            <person name="Qiu H."/>
            <person name="Zel Zion U."/>
            <person name="Chan C.X."/>
            <person name="Stephens T.G."/>
            <person name="Weber A.P.M."/>
            <person name="Boo G.H."/>
            <person name="Boo S.M."/>
            <person name="Kim K.M."/>
            <person name="Shin Y."/>
            <person name="Jung M."/>
            <person name="Lee S.J."/>
            <person name="Yim H.S."/>
            <person name="Lee J.H."/>
            <person name="Bhattacharya D."/>
            <person name="Yoon H.S."/>
        </authorList>
    </citation>
    <scope>NUCLEOTIDE SEQUENCE [LARGE SCALE GENOMIC DNA]</scope>
    <source>
        <strain evidence="2 3">SKKU-2015</strain>
        <tissue evidence="2">Whole body</tissue>
    </source>
</reference>
<dbReference type="Proteomes" id="UP000247409">
    <property type="component" value="Unassembled WGS sequence"/>
</dbReference>
<protein>
    <submittedName>
        <fullName evidence="2">Uncharacterized protein</fullName>
    </submittedName>
</protein>
<name>A0A2V3IVN3_9FLOR</name>
<feature type="region of interest" description="Disordered" evidence="1">
    <location>
        <begin position="118"/>
        <end position="141"/>
    </location>
</feature>